<dbReference type="OrthoDB" id="9776279at2"/>
<dbReference type="InParanoid" id="A0A5C7F0P6"/>
<organism evidence="1 2">
    <name type="scientific">Pelomicrobium methylotrophicum</name>
    <dbReference type="NCBI Taxonomy" id="2602750"/>
    <lineage>
        <taxon>Bacteria</taxon>
        <taxon>Pseudomonadati</taxon>
        <taxon>Pseudomonadota</taxon>
        <taxon>Hydrogenophilia</taxon>
        <taxon>Hydrogenophilia incertae sedis</taxon>
        <taxon>Pelomicrobium</taxon>
    </lineage>
</organism>
<protein>
    <submittedName>
        <fullName evidence="1">DUF3530 family protein</fullName>
    </submittedName>
</protein>
<name>A0A5C7F0P6_9PROT</name>
<dbReference type="InterPro" id="IPR029058">
    <property type="entry name" value="AB_hydrolase_fold"/>
</dbReference>
<dbReference type="SUPFAM" id="SSF53474">
    <property type="entry name" value="alpha/beta-Hydrolases"/>
    <property type="match status" value="1"/>
</dbReference>
<evidence type="ECO:0000313" key="1">
    <source>
        <dbReference type="EMBL" id="TXF13294.1"/>
    </source>
</evidence>
<sequence length="261" mass="27803">MDQGGAEPMLAGIRIGAWTLTALLAASPAWSAADYAREKKWAEEIVPGIVVGEPVTLTDPHGRRFLAIYTETKNAKAAVVVVHGMGVHPDWGLISTLRSQLPDMGYTTLSVQMPVLAAEAKPEQYEQTFPEAAQRLAAAVAYLKAKGYSKIALVSHSLGARMSAYYLVNHAHAPVSAWVAIGHSGPFKDAQNLKIPVLDLYGEQDFPQVLAAAPQRAAAIERIPGSAQVTVKGADHFFNGHESALAAEVGAFLDRTLAAAR</sequence>
<dbReference type="Pfam" id="PF12048">
    <property type="entry name" value="DUF3530"/>
    <property type="match status" value="2"/>
</dbReference>
<dbReference type="InterPro" id="IPR022529">
    <property type="entry name" value="DUF3530"/>
</dbReference>
<dbReference type="Gene3D" id="3.40.50.1820">
    <property type="entry name" value="alpha/beta hydrolase"/>
    <property type="match status" value="1"/>
</dbReference>
<gene>
    <name evidence="1" type="ORF">FR698_01785</name>
</gene>
<comment type="caution">
    <text evidence="1">The sequence shown here is derived from an EMBL/GenBank/DDBJ whole genome shotgun (WGS) entry which is preliminary data.</text>
</comment>
<dbReference type="EMBL" id="VPFL01000002">
    <property type="protein sequence ID" value="TXF13294.1"/>
    <property type="molecule type" value="Genomic_DNA"/>
</dbReference>
<proteinExistence type="predicted"/>
<evidence type="ECO:0000313" key="2">
    <source>
        <dbReference type="Proteomes" id="UP000321201"/>
    </source>
</evidence>
<reference evidence="1 2" key="1">
    <citation type="submission" date="2019-08" db="EMBL/GenBank/DDBJ databases">
        <title>Pelomicrobium methylotrophicum gen. nov., sp. nov. a moderately thermophilic, facultatively anaerobic, lithoautotrophic and methylotrophic bacterium isolated from a terrestrial mud volcano.</title>
        <authorList>
            <person name="Slobodkina G.B."/>
            <person name="Merkel A.Y."/>
            <person name="Slobodkin A.I."/>
        </authorList>
    </citation>
    <scope>NUCLEOTIDE SEQUENCE [LARGE SCALE GENOMIC DNA]</scope>
    <source>
        <strain evidence="1 2">SM250</strain>
    </source>
</reference>
<accession>A0A5C7F0P6</accession>
<dbReference type="AlphaFoldDB" id="A0A5C7F0P6"/>
<dbReference type="Proteomes" id="UP000321201">
    <property type="component" value="Unassembled WGS sequence"/>
</dbReference>
<keyword evidence="2" id="KW-1185">Reference proteome</keyword>